<dbReference type="InterPro" id="IPR011701">
    <property type="entry name" value="MFS"/>
</dbReference>
<dbReference type="PANTHER" id="PTHR23531">
    <property type="entry name" value="QUINOLENE RESISTANCE PROTEIN NORA"/>
    <property type="match status" value="1"/>
</dbReference>
<feature type="transmembrane region" description="Helical" evidence="6">
    <location>
        <begin position="46"/>
        <end position="64"/>
    </location>
</feature>
<accession>A0A3S0P5S2</accession>
<feature type="transmembrane region" description="Helical" evidence="6">
    <location>
        <begin position="135"/>
        <end position="156"/>
    </location>
</feature>
<evidence type="ECO:0000313" key="9">
    <source>
        <dbReference type="Proteomes" id="UP000287910"/>
    </source>
</evidence>
<evidence type="ECO:0000256" key="3">
    <source>
        <dbReference type="ARBA" id="ARBA00022692"/>
    </source>
</evidence>
<evidence type="ECO:0000313" key="8">
    <source>
        <dbReference type="EMBL" id="RUL55619.1"/>
    </source>
</evidence>
<proteinExistence type="predicted"/>
<feature type="transmembrane region" description="Helical" evidence="6">
    <location>
        <begin position="162"/>
        <end position="183"/>
    </location>
</feature>
<evidence type="ECO:0000256" key="2">
    <source>
        <dbReference type="ARBA" id="ARBA00022448"/>
    </source>
</evidence>
<reference evidence="8 9" key="1">
    <citation type="submission" date="2018-12" db="EMBL/GenBank/DDBJ databases">
        <title>Lysinibacillus antri sp. nov., isolated from a cave soil.</title>
        <authorList>
            <person name="Narsing Rao M.P."/>
            <person name="Zhang H."/>
            <person name="Dong Z.-Y."/>
            <person name="Niu X.-K."/>
            <person name="Zhang K."/>
            <person name="Fang B.-Z."/>
            <person name="Kang Y.-Q."/>
            <person name="Xiao M."/>
            <person name="Li W.-J."/>
        </authorList>
    </citation>
    <scope>NUCLEOTIDE SEQUENCE [LARGE SCALE GENOMIC DNA]</scope>
    <source>
        <strain evidence="8 9">SYSU K30002</strain>
    </source>
</reference>
<dbReference type="SUPFAM" id="SSF103473">
    <property type="entry name" value="MFS general substrate transporter"/>
    <property type="match status" value="1"/>
</dbReference>
<evidence type="ECO:0000256" key="5">
    <source>
        <dbReference type="ARBA" id="ARBA00023136"/>
    </source>
</evidence>
<feature type="transmembrane region" description="Helical" evidence="6">
    <location>
        <begin position="368"/>
        <end position="388"/>
    </location>
</feature>
<dbReference type="CDD" id="cd17489">
    <property type="entry name" value="MFS_YfcJ_like"/>
    <property type="match status" value="1"/>
</dbReference>
<feature type="transmembrane region" description="Helical" evidence="6">
    <location>
        <begin position="280"/>
        <end position="298"/>
    </location>
</feature>
<dbReference type="AlphaFoldDB" id="A0A3S0P5S2"/>
<keyword evidence="2" id="KW-0813">Transport</keyword>
<sequence length="408" mass="45215">MKEKIWTKDFIFVCLSNFFVSLNFYILATAFPLYVKDILNGNEQQMGLAITIYSLGIVLIRPFSGIWVDRFGSKKMALVGLGLFLIASFCYFGAMGIVVFLAIRFIHGMGYALASTATTTIASSVIPISRQGEGVGYFSMFMSLAMVIGPACGLFLWKDKNITVLLVAACIISALSLLFAVVLRVSQQKQIGTVLDQNTVPTDKKRMHFSDFIELKALPISLLAFLLAFSYSSLSGFLASFTAEIHQTQIASLFFVVFAMMIVVFRPIVGKAFDKYKEHYLYYPSILLFGIGLLMLSQSHSGKMVLVSGLLMGIGYGALFSCFQALTVKLSPIHRRGIATATFLLFFDLGYGLGSYFMGLIASIVNYSMMYAVAGIITLLSTTFYYLFHHRPQAKRSIQNQDQNTNII</sequence>
<dbReference type="PROSITE" id="PS50850">
    <property type="entry name" value="MFS"/>
    <property type="match status" value="1"/>
</dbReference>
<feature type="transmembrane region" description="Helical" evidence="6">
    <location>
        <begin position="215"/>
        <end position="238"/>
    </location>
</feature>
<comment type="caution">
    <text evidence="8">The sequence shown here is derived from an EMBL/GenBank/DDBJ whole genome shotgun (WGS) entry which is preliminary data.</text>
</comment>
<keyword evidence="3 6" id="KW-0812">Transmembrane</keyword>
<gene>
    <name evidence="8" type="ORF">EK386_04665</name>
</gene>
<dbReference type="InterPro" id="IPR020846">
    <property type="entry name" value="MFS_dom"/>
</dbReference>
<feature type="transmembrane region" description="Helical" evidence="6">
    <location>
        <begin position="250"/>
        <end position="268"/>
    </location>
</feature>
<dbReference type="Gene3D" id="1.20.1250.20">
    <property type="entry name" value="MFS general substrate transporter like domains"/>
    <property type="match status" value="1"/>
</dbReference>
<protein>
    <submittedName>
        <fullName evidence="8">MFS transporter</fullName>
    </submittedName>
</protein>
<dbReference type="RefSeq" id="WP_126657859.1">
    <property type="nucleotide sequence ID" value="NZ_RYYR01000004.1"/>
</dbReference>
<organism evidence="8 9">
    <name type="scientific">Lysinibacillus antri</name>
    <dbReference type="NCBI Taxonomy" id="2498145"/>
    <lineage>
        <taxon>Bacteria</taxon>
        <taxon>Bacillati</taxon>
        <taxon>Bacillota</taxon>
        <taxon>Bacilli</taxon>
        <taxon>Bacillales</taxon>
        <taxon>Bacillaceae</taxon>
        <taxon>Lysinibacillus</taxon>
    </lineage>
</organism>
<feature type="transmembrane region" description="Helical" evidence="6">
    <location>
        <begin position="109"/>
        <end position="128"/>
    </location>
</feature>
<dbReference type="PANTHER" id="PTHR23531:SF2">
    <property type="entry name" value="PERMEASE"/>
    <property type="match status" value="1"/>
</dbReference>
<dbReference type="GO" id="GO:0022857">
    <property type="term" value="F:transmembrane transporter activity"/>
    <property type="evidence" value="ECO:0007669"/>
    <property type="project" value="InterPro"/>
</dbReference>
<dbReference type="EMBL" id="RYYR01000004">
    <property type="protein sequence ID" value="RUL55619.1"/>
    <property type="molecule type" value="Genomic_DNA"/>
</dbReference>
<name>A0A3S0P5S2_9BACI</name>
<dbReference type="InterPro" id="IPR052714">
    <property type="entry name" value="MFS_Exporter"/>
</dbReference>
<keyword evidence="5 6" id="KW-0472">Membrane</keyword>
<keyword evidence="9" id="KW-1185">Reference proteome</keyword>
<comment type="subcellular location">
    <subcellularLocation>
        <location evidence="1">Cell membrane</location>
        <topology evidence="1">Multi-pass membrane protein</topology>
    </subcellularLocation>
</comment>
<dbReference type="GO" id="GO:0005886">
    <property type="term" value="C:plasma membrane"/>
    <property type="evidence" value="ECO:0007669"/>
    <property type="project" value="UniProtKB-SubCell"/>
</dbReference>
<evidence type="ECO:0000256" key="6">
    <source>
        <dbReference type="SAM" id="Phobius"/>
    </source>
</evidence>
<dbReference type="Pfam" id="PF07690">
    <property type="entry name" value="MFS_1"/>
    <property type="match status" value="1"/>
</dbReference>
<feature type="transmembrane region" description="Helical" evidence="6">
    <location>
        <begin position="304"/>
        <end position="326"/>
    </location>
</feature>
<dbReference type="Proteomes" id="UP000287910">
    <property type="component" value="Unassembled WGS sequence"/>
</dbReference>
<feature type="transmembrane region" description="Helical" evidence="6">
    <location>
        <begin position="338"/>
        <end position="362"/>
    </location>
</feature>
<feature type="transmembrane region" description="Helical" evidence="6">
    <location>
        <begin position="12"/>
        <end position="34"/>
    </location>
</feature>
<keyword evidence="4 6" id="KW-1133">Transmembrane helix</keyword>
<feature type="transmembrane region" description="Helical" evidence="6">
    <location>
        <begin position="76"/>
        <end position="103"/>
    </location>
</feature>
<evidence type="ECO:0000259" key="7">
    <source>
        <dbReference type="PROSITE" id="PS50850"/>
    </source>
</evidence>
<evidence type="ECO:0000256" key="1">
    <source>
        <dbReference type="ARBA" id="ARBA00004651"/>
    </source>
</evidence>
<feature type="domain" description="Major facilitator superfamily (MFS) profile" evidence="7">
    <location>
        <begin position="9"/>
        <end position="393"/>
    </location>
</feature>
<dbReference type="InterPro" id="IPR036259">
    <property type="entry name" value="MFS_trans_sf"/>
</dbReference>
<evidence type="ECO:0000256" key="4">
    <source>
        <dbReference type="ARBA" id="ARBA00022989"/>
    </source>
</evidence>